<proteinExistence type="predicted"/>
<evidence type="ECO:0000313" key="2">
    <source>
        <dbReference type="Proteomes" id="UP001174694"/>
    </source>
</evidence>
<protein>
    <submittedName>
        <fullName evidence="1">Uncharacterized protein</fullName>
    </submittedName>
</protein>
<evidence type="ECO:0000313" key="1">
    <source>
        <dbReference type="EMBL" id="KAJ9149333.1"/>
    </source>
</evidence>
<dbReference type="EMBL" id="JANBVO010000010">
    <property type="protein sequence ID" value="KAJ9149333.1"/>
    <property type="molecule type" value="Genomic_DNA"/>
</dbReference>
<dbReference type="Proteomes" id="UP001174694">
    <property type="component" value="Unassembled WGS sequence"/>
</dbReference>
<organism evidence="1 2">
    <name type="scientific">Pleurostoma richardsiae</name>
    <dbReference type="NCBI Taxonomy" id="41990"/>
    <lineage>
        <taxon>Eukaryota</taxon>
        <taxon>Fungi</taxon>
        <taxon>Dikarya</taxon>
        <taxon>Ascomycota</taxon>
        <taxon>Pezizomycotina</taxon>
        <taxon>Sordariomycetes</taxon>
        <taxon>Sordariomycetidae</taxon>
        <taxon>Calosphaeriales</taxon>
        <taxon>Pleurostomataceae</taxon>
        <taxon>Pleurostoma</taxon>
    </lineage>
</organism>
<accession>A0AA38RVP8</accession>
<name>A0AA38RVP8_9PEZI</name>
<reference evidence="1" key="1">
    <citation type="submission" date="2022-07" db="EMBL/GenBank/DDBJ databases">
        <title>Fungi with potential for degradation of polypropylene.</title>
        <authorList>
            <person name="Gostincar C."/>
        </authorList>
    </citation>
    <scope>NUCLEOTIDE SEQUENCE</scope>
    <source>
        <strain evidence="1">EXF-13308</strain>
    </source>
</reference>
<comment type="caution">
    <text evidence="1">The sequence shown here is derived from an EMBL/GenBank/DDBJ whole genome shotgun (WGS) entry which is preliminary data.</text>
</comment>
<keyword evidence="2" id="KW-1185">Reference proteome</keyword>
<sequence length="557" mass="62246">MRAPRFKLSFQSVVKDNEQLTTKLESLIASKQQNGADLPDEDTKEALAELYTRISDLSEYGGQVSASDKTMMAAWTSFMDPIERFTLIHPHGDFLSARMLLYLAAGFLNQHHLPSTFSAHPSSAAPIALRLNFLTALDDALLVRLGRLWKAGGRHDDLPWVFADYQVQKREASCDNPEHGHFQTAEEENASRARAACITRPSDATPANGVQGRRVWVREDGDTAPRQRHPDARGWCYAPASGPEGPGEDQRVLIMEEFGSDGPVRGYYSYSLTDADGSGQQTWRGRPALRRSRQFVLDARRVAARAKMREQRRLGLAATAARLPPELHMQIAAHLELEPAEHPYVHALDLAEVYRPFPEGMGTGGVCEACKGKRLGTAEDRVSRRTCPLKSIRAWNLPLRAFHTYHQKADSAWRMCKEGGECAGHHRGADESWEVGSEAELEALLDRVVQARCGDGATLKSVGIGPMEPLVMPTREEDDARKKRLFEGYHLRDEVEEAEWTGVAGLMYAMVHGRTLLGRHPSGSTSTDARWLLCRTRADEAKVMDALRWMHRWCDLC</sequence>
<dbReference type="AlphaFoldDB" id="A0AA38RVP8"/>
<gene>
    <name evidence="1" type="ORF">NKR23_g4193</name>
</gene>